<dbReference type="InterPro" id="IPR011047">
    <property type="entry name" value="Quinoprotein_ADH-like_sf"/>
</dbReference>
<dbReference type="InterPro" id="IPR048954">
    <property type="entry name" value="PorZ_N"/>
</dbReference>
<dbReference type="Proteomes" id="UP000198510">
    <property type="component" value="Unassembled WGS sequence"/>
</dbReference>
<dbReference type="Pfam" id="PF07494">
    <property type="entry name" value="Reg_prop"/>
    <property type="match status" value="1"/>
</dbReference>
<dbReference type="EMBL" id="FNFO01000003">
    <property type="protein sequence ID" value="SDK75487.1"/>
    <property type="molecule type" value="Genomic_DNA"/>
</dbReference>
<proteinExistence type="predicted"/>
<accession>A0A1G9EH35</accession>
<dbReference type="InterPro" id="IPR015943">
    <property type="entry name" value="WD40/YVTN_repeat-like_dom_sf"/>
</dbReference>
<reference evidence="3 4" key="1">
    <citation type="submission" date="2016-10" db="EMBL/GenBank/DDBJ databases">
        <authorList>
            <person name="de Groot N.N."/>
        </authorList>
    </citation>
    <scope>NUCLEOTIDE SEQUENCE [LARGE SCALE GENOMIC DNA]</scope>
    <source>
        <strain evidence="3 4">DSM 25186</strain>
    </source>
</reference>
<dbReference type="STRING" id="1075417.SAMN05421823_103472"/>
<keyword evidence="1" id="KW-0732">Signal</keyword>
<organism evidence="3 4">
    <name type="scientific">Catalinimonas alkaloidigena</name>
    <dbReference type="NCBI Taxonomy" id="1075417"/>
    <lineage>
        <taxon>Bacteria</taxon>
        <taxon>Pseudomonadati</taxon>
        <taxon>Bacteroidota</taxon>
        <taxon>Cytophagia</taxon>
        <taxon>Cytophagales</taxon>
        <taxon>Catalimonadaceae</taxon>
        <taxon>Catalinimonas</taxon>
    </lineage>
</organism>
<feature type="chain" id="PRO_5011489837" evidence="1">
    <location>
        <begin position="21"/>
        <end position="758"/>
    </location>
</feature>
<feature type="signal peptide" evidence="1">
    <location>
        <begin position="1"/>
        <end position="20"/>
    </location>
</feature>
<dbReference type="SUPFAM" id="SSF50998">
    <property type="entry name" value="Quinoprotein alcohol dehydrogenase-like"/>
    <property type="match status" value="1"/>
</dbReference>
<name>A0A1G9EH35_9BACT</name>
<dbReference type="InterPro" id="IPR011110">
    <property type="entry name" value="Reg_prop"/>
</dbReference>
<evidence type="ECO:0000313" key="4">
    <source>
        <dbReference type="Proteomes" id="UP000198510"/>
    </source>
</evidence>
<dbReference type="Gene3D" id="2.130.10.10">
    <property type="entry name" value="YVTN repeat-like/Quinoprotein amine dehydrogenase"/>
    <property type="match status" value="2"/>
</dbReference>
<sequence length="758" mass="83131">MRSFFLFFSLFCSFPFLAQAQSTGNIPVGTWRTHQSYQSLTDVVSAGSRIYAAARGAFFYVDLEDNSFHPLSRIDGFTGVDITDLKYHKDLDVVVVAYASGNIDLIKGGNEIININAIARSESVVGGRAINQIHLYGKFAYVSGGFGVAVVDLERAEIRENYTFRMSNGVSAEVFSCAVYNDELLLVFTREGFQAGRLQDNLLNSENWFAADSGAPHITTDKVVHLATLEGKTYFFYSYVYQFTGDRWQVVSPYVDQNYNTDVSVSDDQVVFSSLGEAMVFNPVQRSVQRRSVGTFVQDAVLDDQGCLWTADANQGLFASCAPGEAVSYLPAGPIAMTAFKLYSYNNQVTILHGGYTPSSQPANQNAGFSIFENGRWQSYSNRNGSIPYTFVNAVDAAYNPVDGHYYVASYTNGLLDIAPDSNMQLWTDQNSTLTRNVWPRVVGVAVDPQGDVWLTNAFAPNRPLHVKRQDGTWEAFDMRLTSQELGPRGPRNLLIDDNGFKWVRLWGGSVVVFDDQQNRSRVLTMDRNGLPSNEVLAMAKDQDGLIWVGTSAGLGVFYNTYEAFDTDIQAERPRVRVSATEAEYLLRDAEITALAIDGGNRKWIGTRSGLFLIAGSENEEVAHFTTANSPLASNEILDLTINDVTGEVFIAQEEGVISYRAVGTAAEATHSNALVFPNPVPPNYSGQITISGLARNASVKITDISGKLVYETQAIGGAAAWNGFDYNGRRASPGIYLVFSASEDGMDGLVTKIALVE</sequence>
<evidence type="ECO:0000256" key="1">
    <source>
        <dbReference type="SAM" id="SignalP"/>
    </source>
</evidence>
<dbReference type="OrthoDB" id="9807410at2"/>
<dbReference type="RefSeq" id="WP_089681468.1">
    <property type="nucleotide sequence ID" value="NZ_FNFO01000003.1"/>
</dbReference>
<evidence type="ECO:0000259" key="2">
    <source>
        <dbReference type="Pfam" id="PF21544"/>
    </source>
</evidence>
<gene>
    <name evidence="3" type="ORF">SAMN05421823_103472</name>
</gene>
<protein>
    <submittedName>
        <fullName evidence="3">Por secretion system C-terminal sorting domain-containing protein</fullName>
    </submittedName>
</protein>
<feature type="domain" description="PorZ N-terminal beta-propeller" evidence="2">
    <location>
        <begin position="50"/>
        <end position="208"/>
    </location>
</feature>
<dbReference type="AlphaFoldDB" id="A0A1G9EH35"/>
<keyword evidence="4" id="KW-1185">Reference proteome</keyword>
<dbReference type="Pfam" id="PF21544">
    <property type="entry name" value="PorZ_N_b_propeller"/>
    <property type="match status" value="1"/>
</dbReference>
<evidence type="ECO:0000313" key="3">
    <source>
        <dbReference type="EMBL" id="SDK75487.1"/>
    </source>
</evidence>
<dbReference type="SUPFAM" id="SSF63829">
    <property type="entry name" value="Calcium-dependent phosphotriesterase"/>
    <property type="match status" value="1"/>
</dbReference>